<feature type="region of interest" description="Disordered" evidence="1">
    <location>
        <begin position="1"/>
        <end position="32"/>
    </location>
</feature>
<dbReference type="EMBL" id="JABXXO010000010">
    <property type="protein sequence ID" value="KAF7768638.1"/>
    <property type="molecule type" value="Genomic_DNA"/>
</dbReference>
<accession>A0A8H7C8L9</accession>
<evidence type="ECO:0000313" key="3">
    <source>
        <dbReference type="Proteomes" id="UP000629468"/>
    </source>
</evidence>
<comment type="caution">
    <text evidence="2">The sequence shown here is derived from an EMBL/GenBank/DDBJ whole genome shotgun (WGS) entry which is preliminary data.</text>
</comment>
<dbReference type="Proteomes" id="UP000629468">
    <property type="component" value="Unassembled WGS sequence"/>
</dbReference>
<reference evidence="2 3" key="1">
    <citation type="journal article" name="Sci. Rep.">
        <title>Telomere-to-telomere assembled and centromere annotated genomes of the two main subspecies of the button mushroom Agaricus bisporus reveal especially polymorphic chromosome ends.</title>
        <authorList>
            <person name="Sonnenberg A.S.M."/>
            <person name="Sedaghat-Telgerd N."/>
            <person name="Lavrijssen B."/>
            <person name="Ohm R.A."/>
            <person name="Hendrickx P.M."/>
            <person name="Scholtmeijer K."/>
            <person name="Baars J.J.P."/>
            <person name="van Peer A."/>
        </authorList>
    </citation>
    <scope>NUCLEOTIDE SEQUENCE [LARGE SCALE GENOMIC DNA]</scope>
    <source>
        <strain evidence="2 3">H119_p4</strain>
    </source>
</reference>
<feature type="compositionally biased region" description="Polar residues" evidence="1">
    <location>
        <begin position="1"/>
        <end position="10"/>
    </location>
</feature>
<protein>
    <submittedName>
        <fullName evidence="2">Uncharacterized protein</fullName>
    </submittedName>
</protein>
<name>A0A8H7C8L9_AGABI</name>
<dbReference type="AlphaFoldDB" id="A0A8H7C8L9"/>
<proteinExistence type="predicted"/>
<sequence length="544" mass="62148">MSPDLNNSSAKNRRLPATHSPHVALDDRDKGTEASDYGNEIITYLSAIIESRLPVMEVDIDPAHSPELENIRAQTDQIPDNTFRALFDLMRIAAAHQSRMIKLESDFEKNESIPHSTFNDERESLRTTGNAIMRAYHRDLHQHVDCVETSWDELILRMLDVFARSENTEHWRGRLNAIKDEIVPQISAINPLLAPAESIAKVAVGLSSYEVCRNLDKKLIDLGISDGALREDAQVLVKTKSGLKEYQSAGDSVVQSWRLGCLAIYSPAQETSTSHQIQLANEQISQFISPIKEYLLKNNDRYGNGITVIREVNSFCDVAPKIIKDIERIFAAKEIFEDCQKAKFVETVSDLGDCTFKYLELMNHHFNQREISPTKQKEFLLVITRDFISDTKFLIRKLYEMLDAESSSRKSKKAEKKRMAEDRFLSTLPWKDRTRRTLVRPGDVRKIVEKVDKALNIIYDVATASGIGQIMEPIDQKEGSVQRAHVKVDTSNDTMTRLHQVLGEDVVAGSQRFQRLLEKEKSEEKPVSFTRRIKKFFRLSRHKC</sequence>
<gene>
    <name evidence="2" type="ORF">Agabi119p4_7881</name>
</gene>
<organism evidence="2 3">
    <name type="scientific">Agaricus bisporus var. burnettii</name>
    <dbReference type="NCBI Taxonomy" id="192524"/>
    <lineage>
        <taxon>Eukaryota</taxon>
        <taxon>Fungi</taxon>
        <taxon>Dikarya</taxon>
        <taxon>Basidiomycota</taxon>
        <taxon>Agaricomycotina</taxon>
        <taxon>Agaricomycetes</taxon>
        <taxon>Agaricomycetidae</taxon>
        <taxon>Agaricales</taxon>
        <taxon>Agaricineae</taxon>
        <taxon>Agaricaceae</taxon>
        <taxon>Agaricus</taxon>
    </lineage>
</organism>
<evidence type="ECO:0000256" key="1">
    <source>
        <dbReference type="SAM" id="MobiDB-lite"/>
    </source>
</evidence>
<evidence type="ECO:0000313" key="2">
    <source>
        <dbReference type="EMBL" id="KAF7768638.1"/>
    </source>
</evidence>